<dbReference type="OrthoDB" id="9804504at2"/>
<dbReference type="GO" id="GO:0005525">
    <property type="term" value="F:GTP binding"/>
    <property type="evidence" value="ECO:0007669"/>
    <property type="project" value="UniProtKB-KW"/>
</dbReference>
<dbReference type="GO" id="GO:0005829">
    <property type="term" value="C:cytosol"/>
    <property type="evidence" value="ECO:0007669"/>
    <property type="project" value="TreeGrafter"/>
</dbReference>
<dbReference type="PANTHER" id="PTHR43721">
    <property type="entry name" value="ELONGATION FACTOR TU-RELATED"/>
    <property type="match status" value="1"/>
</dbReference>
<dbReference type="Gene3D" id="1.10.10.2770">
    <property type="match status" value="1"/>
</dbReference>
<evidence type="ECO:0000256" key="3">
    <source>
        <dbReference type="ARBA" id="ARBA00022490"/>
    </source>
</evidence>
<keyword evidence="11" id="KW-1185">Reference proteome</keyword>
<dbReference type="InterPro" id="IPR057335">
    <property type="entry name" value="Beta-barrel_SelB"/>
</dbReference>
<dbReference type="InterPro" id="IPR004535">
    <property type="entry name" value="Transl_elong_SelB"/>
</dbReference>
<keyword evidence="10" id="KW-0251">Elongation factor</keyword>
<dbReference type="SUPFAM" id="SSF50465">
    <property type="entry name" value="EF-Tu/eEF-1alpha/eIF2-gamma C-terminal domain"/>
    <property type="match status" value="1"/>
</dbReference>
<dbReference type="Pfam" id="PF03144">
    <property type="entry name" value="GTP_EFTU_D2"/>
    <property type="match status" value="1"/>
</dbReference>
<dbReference type="InterPro" id="IPR027417">
    <property type="entry name" value="P-loop_NTPase"/>
</dbReference>
<dbReference type="RefSeq" id="WP_160196201.1">
    <property type="nucleotide sequence ID" value="NZ_QXXA01000004.1"/>
</dbReference>
<evidence type="ECO:0000256" key="1">
    <source>
        <dbReference type="ARBA" id="ARBA00004496"/>
    </source>
</evidence>
<dbReference type="PRINTS" id="PR00315">
    <property type="entry name" value="ELONGATNFCT"/>
</dbReference>
<keyword evidence="5" id="KW-0648">Protein biosynthesis</keyword>
<dbReference type="PANTHER" id="PTHR43721:SF22">
    <property type="entry name" value="ELONGATION FACTOR TU, MITOCHONDRIAL"/>
    <property type="match status" value="1"/>
</dbReference>
<evidence type="ECO:0000256" key="4">
    <source>
        <dbReference type="ARBA" id="ARBA00022741"/>
    </source>
</evidence>
<evidence type="ECO:0000313" key="11">
    <source>
        <dbReference type="Proteomes" id="UP000467132"/>
    </source>
</evidence>
<dbReference type="InterPro" id="IPR036388">
    <property type="entry name" value="WH-like_DNA-bd_sf"/>
</dbReference>
<protein>
    <recommendedName>
        <fullName evidence="2">Selenocysteine-specific elongation factor</fullName>
    </recommendedName>
    <alternativeName>
        <fullName evidence="8">SelB translation factor</fullName>
    </alternativeName>
</protein>
<comment type="subcellular location">
    <subcellularLocation>
        <location evidence="1">Cytoplasm</location>
    </subcellularLocation>
</comment>
<dbReference type="Gene3D" id="1.10.10.10">
    <property type="entry name" value="Winged helix-like DNA-binding domain superfamily/Winged helix DNA-binding domain"/>
    <property type="match status" value="1"/>
</dbReference>
<evidence type="ECO:0000313" key="10">
    <source>
        <dbReference type="EMBL" id="NBI05705.1"/>
    </source>
</evidence>
<evidence type="ECO:0000259" key="9">
    <source>
        <dbReference type="PROSITE" id="PS51722"/>
    </source>
</evidence>
<dbReference type="CDD" id="cd15491">
    <property type="entry name" value="selB_III"/>
    <property type="match status" value="1"/>
</dbReference>
<dbReference type="FunFam" id="3.40.50.300:FF:001064">
    <property type="entry name" value="Selenocysteine-specific translation elongation factor"/>
    <property type="match status" value="1"/>
</dbReference>
<dbReference type="SUPFAM" id="SSF50447">
    <property type="entry name" value="Translation proteins"/>
    <property type="match status" value="1"/>
</dbReference>
<dbReference type="InterPro" id="IPR036390">
    <property type="entry name" value="WH_DNA-bd_sf"/>
</dbReference>
<dbReference type="EMBL" id="QXXA01000004">
    <property type="protein sequence ID" value="NBI05705.1"/>
    <property type="molecule type" value="Genomic_DNA"/>
</dbReference>
<dbReference type="PROSITE" id="PS00301">
    <property type="entry name" value="G_TR_1"/>
    <property type="match status" value="1"/>
</dbReference>
<evidence type="ECO:0000256" key="7">
    <source>
        <dbReference type="ARBA" id="ARBA00025526"/>
    </source>
</evidence>
<evidence type="ECO:0000256" key="2">
    <source>
        <dbReference type="ARBA" id="ARBA00015953"/>
    </source>
</evidence>
<evidence type="ECO:0000256" key="6">
    <source>
        <dbReference type="ARBA" id="ARBA00023134"/>
    </source>
</evidence>
<dbReference type="GO" id="GO:0001514">
    <property type="term" value="P:selenocysteine incorporation"/>
    <property type="evidence" value="ECO:0007669"/>
    <property type="project" value="InterPro"/>
</dbReference>
<dbReference type="InterPro" id="IPR015191">
    <property type="entry name" value="SelB_WHD4"/>
</dbReference>
<dbReference type="Pfam" id="PF09106">
    <property type="entry name" value="WHD_2nd_SelB"/>
    <property type="match status" value="1"/>
</dbReference>
<organism evidence="10 11">
    <name type="scientific">Senegalia massiliensis</name>
    <dbReference type="NCBI Taxonomy" id="1720316"/>
    <lineage>
        <taxon>Bacteria</taxon>
        <taxon>Bacillati</taxon>
        <taxon>Bacillota</taxon>
        <taxon>Clostridia</taxon>
        <taxon>Eubacteriales</taxon>
        <taxon>Clostridiaceae</taxon>
        <taxon>Senegalia</taxon>
    </lineage>
</organism>
<dbReference type="Pfam" id="PF09107">
    <property type="entry name" value="WHD_3rd_SelB"/>
    <property type="match status" value="1"/>
</dbReference>
<dbReference type="InterPro" id="IPR000795">
    <property type="entry name" value="T_Tr_GTP-bd_dom"/>
</dbReference>
<comment type="caution">
    <text evidence="10">The sequence shown here is derived from an EMBL/GenBank/DDBJ whole genome shotgun (WGS) entry which is preliminary data.</text>
</comment>
<gene>
    <name evidence="10" type="primary">selB</name>
    <name evidence="10" type="ORF">D3Z33_02400</name>
</gene>
<feature type="domain" description="Tr-type G" evidence="9">
    <location>
        <begin position="1"/>
        <end position="174"/>
    </location>
</feature>
<dbReference type="InterPro" id="IPR050055">
    <property type="entry name" value="EF-Tu_GTPase"/>
</dbReference>
<keyword evidence="6" id="KW-0342">GTP-binding</keyword>
<dbReference type="InterPro" id="IPR004161">
    <property type="entry name" value="EFTu-like_2"/>
</dbReference>
<dbReference type="InterPro" id="IPR015190">
    <property type="entry name" value="Elong_fac_SelB-wing-hlx_typ-2"/>
</dbReference>
<dbReference type="SUPFAM" id="SSF52540">
    <property type="entry name" value="P-loop containing nucleoside triphosphate hydrolases"/>
    <property type="match status" value="1"/>
</dbReference>
<dbReference type="InterPro" id="IPR031157">
    <property type="entry name" value="G_TR_CS"/>
</dbReference>
<sequence length="635" mass="72764">MKNVIIGTAGHIDHGKTTLIKALTGRDTDNLKQEKDRGISIELGFTYFDLPSGRRAGIIDVPGHEKFIKNMLAGVSGMDVVILVVAADEGMMPQTIEHLNILNLLNIKKGIIALTKTDTVDNEWIELVKEDIYESVENTFLKDAKIIEVSSTKLEGIDELSRQIDYLTSEIENRDSKNIPRLPIDRVFTLTGFGTIITGTLLQGSLKVSDEVEIYPKGLKARIRSVQVHGEDTDIALAGQRVAINLVGVKKSEIEKGNIISYPDSMVNTRMIDVKLNLLENSPWIIENRTRLRLYLGTEEILCRAILLDKENLTPGESGYVQLRLENITSSKIGDRFIVRFYSPMTTVGGGIVLDNNPTKKKRFKSDIIKELKARETGNKEKILEESIKEKSRSFPSTKDLSIELVTTESEIKNNTNKLTQNQKIIKFTMSDGEHYIHIDYFEYIKMEIIEFLQKYHEKNSLKKGILKEEIKSKYFSNIKPKLSELFIDKLIYDNIIKQDNLYISLNNFQIKYNEKEKSIKDNIYDLILKDKFNPPKINELIKILQHKEEEVLKVIDSCIQQEGIILLDEDIIISKQAYDNSLDIIRDYLNKNSSISLGEFRDLLNTSRKFAMALLEDFDRNKFTKRIEDKRIIY</sequence>
<dbReference type="Gene3D" id="2.40.30.10">
    <property type="entry name" value="Translation factors"/>
    <property type="match status" value="1"/>
</dbReference>
<dbReference type="InterPro" id="IPR009000">
    <property type="entry name" value="Transl_B-barrel_sf"/>
</dbReference>
<dbReference type="Pfam" id="PF25461">
    <property type="entry name" value="Beta-barrel_SelB"/>
    <property type="match status" value="1"/>
</dbReference>
<name>A0A845QT39_9CLOT</name>
<dbReference type="GO" id="GO:0003723">
    <property type="term" value="F:RNA binding"/>
    <property type="evidence" value="ECO:0007669"/>
    <property type="project" value="InterPro"/>
</dbReference>
<dbReference type="CDD" id="cd04171">
    <property type="entry name" value="SelB"/>
    <property type="match status" value="1"/>
</dbReference>
<dbReference type="Gene3D" id="3.40.50.300">
    <property type="entry name" value="P-loop containing nucleotide triphosphate hydrolases"/>
    <property type="match status" value="1"/>
</dbReference>
<dbReference type="AlphaFoldDB" id="A0A845QT39"/>
<dbReference type="Proteomes" id="UP000467132">
    <property type="component" value="Unassembled WGS sequence"/>
</dbReference>
<dbReference type="NCBIfam" id="TIGR00231">
    <property type="entry name" value="small_GTP"/>
    <property type="match status" value="1"/>
</dbReference>
<comment type="function">
    <text evidence="7">Translation factor necessary for the incorporation of selenocysteine into proteins. It probably replaces EF-Tu for the insertion of selenocysteine directed by the UGA codon. SelB binds GTP and GDP.</text>
</comment>
<evidence type="ECO:0000256" key="8">
    <source>
        <dbReference type="ARBA" id="ARBA00031615"/>
    </source>
</evidence>
<keyword evidence="3" id="KW-0963">Cytoplasm</keyword>
<dbReference type="GO" id="GO:0003746">
    <property type="term" value="F:translation elongation factor activity"/>
    <property type="evidence" value="ECO:0007669"/>
    <property type="project" value="UniProtKB-KW"/>
</dbReference>
<proteinExistence type="predicted"/>
<accession>A0A845QT39</accession>
<dbReference type="SUPFAM" id="SSF46785">
    <property type="entry name" value="Winged helix' DNA-binding domain"/>
    <property type="match status" value="2"/>
</dbReference>
<dbReference type="NCBIfam" id="TIGR00475">
    <property type="entry name" value="selB"/>
    <property type="match status" value="1"/>
</dbReference>
<keyword evidence="4" id="KW-0547">Nucleotide-binding</keyword>
<dbReference type="PROSITE" id="PS51722">
    <property type="entry name" value="G_TR_2"/>
    <property type="match status" value="1"/>
</dbReference>
<dbReference type="InterPro" id="IPR005225">
    <property type="entry name" value="Small_GTP-bd"/>
</dbReference>
<dbReference type="GO" id="GO:0003924">
    <property type="term" value="F:GTPase activity"/>
    <property type="evidence" value="ECO:0007669"/>
    <property type="project" value="InterPro"/>
</dbReference>
<dbReference type="CDD" id="cd03696">
    <property type="entry name" value="SelB_II"/>
    <property type="match status" value="1"/>
</dbReference>
<reference evidence="10 11" key="1">
    <citation type="submission" date="2018-08" db="EMBL/GenBank/DDBJ databases">
        <title>Murine metabolic-syndrome-specific gut microbial biobank.</title>
        <authorList>
            <person name="Liu C."/>
        </authorList>
    </citation>
    <scope>NUCLEOTIDE SEQUENCE [LARGE SCALE GENOMIC DNA]</scope>
    <source>
        <strain evidence="10 11">583</strain>
    </source>
</reference>
<dbReference type="InterPro" id="IPR009001">
    <property type="entry name" value="Transl_elong_EF1A/Init_IF2_C"/>
</dbReference>
<dbReference type="Pfam" id="PF00009">
    <property type="entry name" value="GTP_EFTU"/>
    <property type="match status" value="1"/>
</dbReference>
<evidence type="ECO:0000256" key="5">
    <source>
        <dbReference type="ARBA" id="ARBA00022917"/>
    </source>
</evidence>